<dbReference type="GO" id="GO:0016747">
    <property type="term" value="F:acyltransferase activity, transferring groups other than amino-acyl groups"/>
    <property type="evidence" value="ECO:0007669"/>
    <property type="project" value="InterPro"/>
</dbReference>
<reference evidence="3" key="1">
    <citation type="submission" date="2015-11" db="EMBL/GenBank/DDBJ databases">
        <authorList>
            <consortium name="Cross-ministerial Strategic Innovation Promotion Program (SIP) consortium"/>
            <person name="Tomihama T."/>
            <person name="Ikenaga M."/>
            <person name="Sakai M."/>
            <person name="Okubo T."/>
            <person name="Ikeda S."/>
        </authorList>
    </citation>
    <scope>NUCLEOTIDE SEQUENCE [LARGE SCALE GENOMIC DNA]</scope>
    <source>
        <strain evidence="3">S58</strain>
    </source>
</reference>
<comment type="caution">
    <text evidence="2">The sequence shown here is derived from an EMBL/GenBank/DDBJ whole genome shotgun (WGS) entry which is preliminary data.</text>
</comment>
<dbReference type="EMBL" id="BCMM01000003">
    <property type="protein sequence ID" value="GAQ60731.1"/>
    <property type="molecule type" value="Genomic_DNA"/>
</dbReference>
<evidence type="ECO:0000259" key="1">
    <source>
        <dbReference type="PROSITE" id="PS51186"/>
    </source>
</evidence>
<dbReference type="PROSITE" id="PS51186">
    <property type="entry name" value="GNAT"/>
    <property type="match status" value="1"/>
</dbReference>
<evidence type="ECO:0000313" key="2">
    <source>
        <dbReference type="EMBL" id="GAQ60731.1"/>
    </source>
</evidence>
<dbReference type="Proteomes" id="UP000067448">
    <property type="component" value="Unassembled WGS sequence"/>
</dbReference>
<dbReference type="AlphaFoldDB" id="A0A100JJJ8"/>
<dbReference type="RefSeq" id="WP_234385528.1">
    <property type="nucleotide sequence ID" value="NZ_BCMM01000003.1"/>
</dbReference>
<name>A0A100JJJ8_STRSC</name>
<evidence type="ECO:0000313" key="3">
    <source>
        <dbReference type="Proteomes" id="UP000067448"/>
    </source>
</evidence>
<dbReference type="Gene3D" id="3.40.630.30">
    <property type="match status" value="1"/>
</dbReference>
<organism evidence="2 3">
    <name type="scientific">Streptomyces scabiei</name>
    <dbReference type="NCBI Taxonomy" id="1930"/>
    <lineage>
        <taxon>Bacteria</taxon>
        <taxon>Bacillati</taxon>
        <taxon>Actinomycetota</taxon>
        <taxon>Actinomycetes</taxon>
        <taxon>Kitasatosporales</taxon>
        <taxon>Streptomycetaceae</taxon>
        <taxon>Streptomyces</taxon>
    </lineage>
</organism>
<keyword evidence="2" id="KW-0808">Transferase</keyword>
<dbReference type="SUPFAM" id="SSF55729">
    <property type="entry name" value="Acyl-CoA N-acyltransferases (Nat)"/>
    <property type="match status" value="1"/>
</dbReference>
<dbReference type="InterPro" id="IPR000182">
    <property type="entry name" value="GNAT_dom"/>
</dbReference>
<feature type="domain" description="N-acetyltransferase" evidence="1">
    <location>
        <begin position="14"/>
        <end position="190"/>
    </location>
</feature>
<accession>A0A100JJJ8</accession>
<dbReference type="InterPro" id="IPR016181">
    <property type="entry name" value="Acyl_CoA_acyltransferase"/>
</dbReference>
<gene>
    <name evidence="2" type="ORF">SsS58_01073</name>
</gene>
<sequence length="193" mass="21389">MSPPSRNPQAGRRMRLRPLTEAGAQQIEHWFDHPEVQARLGGRSWIHSQLRLIGQDSGATFRGATVLRSHGWIALDEAGAPVAFVCGDVYDRWVRYHGEGPDGPVLSDVDPRPALGLAYLVAPDRWRHGYGRSALRAVLSHPDADDVRTFFCGIDPDNHASRRCAASAGFTLVDHTPDHEGMLTYRHRRPTAA</sequence>
<proteinExistence type="predicted"/>
<reference evidence="3" key="3">
    <citation type="submission" date="2016-02" db="EMBL/GenBank/DDBJ databases">
        <title>Draft genome of pathogenic Streptomyces sp. in Japan.</title>
        <authorList>
            <person name="Tomihama T."/>
            <person name="Ikenaga M."/>
            <person name="Sakai M."/>
            <person name="Okubo T."/>
            <person name="Ikeda S."/>
        </authorList>
    </citation>
    <scope>NUCLEOTIDE SEQUENCE [LARGE SCALE GENOMIC DNA]</scope>
    <source>
        <strain evidence="3">S58</strain>
    </source>
</reference>
<reference evidence="2 3" key="2">
    <citation type="journal article" date="2016" name="Genome Announc.">
        <title>Draft Genome Sequences of Streptomyces scabiei S58, Streptomyces turgidiscabies T45, and Streptomyces acidiscabies a10, the Pathogens of Potato Common Scab, Isolated in Japan.</title>
        <authorList>
            <person name="Tomihama T."/>
            <person name="Nishi Y."/>
            <person name="Sakai M."/>
            <person name="Ikenaga M."/>
            <person name="Okubo T."/>
            <person name="Ikeda S."/>
        </authorList>
    </citation>
    <scope>NUCLEOTIDE SEQUENCE [LARGE SCALE GENOMIC DNA]</scope>
    <source>
        <strain evidence="2 3">S58</strain>
    </source>
</reference>
<dbReference type="Pfam" id="PF13302">
    <property type="entry name" value="Acetyltransf_3"/>
    <property type="match status" value="1"/>
</dbReference>
<protein>
    <submittedName>
        <fullName evidence="2">Acetyltransferase (GNAT) family protein</fullName>
    </submittedName>
</protein>